<evidence type="ECO:0000256" key="1">
    <source>
        <dbReference type="SAM" id="MobiDB-lite"/>
    </source>
</evidence>
<gene>
    <name evidence="2" type="ORF">ABUK86_28740</name>
</gene>
<evidence type="ECO:0000313" key="3">
    <source>
        <dbReference type="Proteomes" id="UP001432401"/>
    </source>
</evidence>
<feature type="region of interest" description="Disordered" evidence="1">
    <location>
        <begin position="25"/>
        <end position="58"/>
    </location>
</feature>
<organism evidence="2 3">
    <name type="scientific">Nocardiopsis tropica</name>
    <dbReference type="NCBI Taxonomy" id="109330"/>
    <lineage>
        <taxon>Bacteria</taxon>
        <taxon>Bacillati</taxon>
        <taxon>Actinomycetota</taxon>
        <taxon>Actinomycetes</taxon>
        <taxon>Streptosporangiales</taxon>
        <taxon>Nocardiopsidaceae</taxon>
        <taxon>Nocardiopsis</taxon>
    </lineage>
</organism>
<dbReference type="EMBL" id="JBEQNB010000020">
    <property type="protein sequence ID" value="MES0837791.1"/>
    <property type="molecule type" value="Genomic_DNA"/>
</dbReference>
<comment type="caution">
    <text evidence="2">The sequence shown here is derived from an EMBL/GenBank/DDBJ whole genome shotgun (WGS) entry which is preliminary data.</text>
</comment>
<reference evidence="2 3" key="1">
    <citation type="submission" date="2024-06" db="EMBL/GenBank/DDBJ databases">
        <authorList>
            <person name="Bataeva Y.V."/>
            <person name="Grigorian L.N."/>
            <person name="Solomentsev V.I."/>
        </authorList>
    </citation>
    <scope>NUCLEOTIDE SEQUENCE [LARGE SCALE GENOMIC DNA]</scope>
    <source>
        <strain evidence="3">SCPM-O-B-12605 (RCAM04882)</strain>
    </source>
</reference>
<keyword evidence="3" id="KW-1185">Reference proteome</keyword>
<proteinExistence type="predicted"/>
<protein>
    <submittedName>
        <fullName evidence="2">Uncharacterized protein</fullName>
    </submittedName>
</protein>
<name>A0ABV2A358_9ACTN</name>
<dbReference type="Proteomes" id="UP001432401">
    <property type="component" value="Unassembled WGS sequence"/>
</dbReference>
<sequence>MFTCKVAAGTADLLVRVLTHKAAQRWAGLERSEPRRGPAGTGPPAAEPLISRNEFHGDGAGTVVQAGRIGELHIHSPVHGGAGTAAGDGDG</sequence>
<accession>A0ABV2A358</accession>
<evidence type="ECO:0000313" key="2">
    <source>
        <dbReference type="EMBL" id="MES0837791.1"/>
    </source>
</evidence>
<dbReference type="RefSeq" id="WP_344183697.1">
    <property type="nucleotide sequence ID" value="NZ_JBEQNA010000015.1"/>
</dbReference>